<dbReference type="Pfam" id="PF04324">
    <property type="entry name" value="Fer2_BFD"/>
    <property type="match status" value="1"/>
</dbReference>
<dbReference type="EMBL" id="CP041690">
    <property type="protein sequence ID" value="QEE22103.1"/>
    <property type="molecule type" value="Genomic_DNA"/>
</dbReference>
<protein>
    <submittedName>
        <fullName evidence="1">(2Fe-2S)-binding protein</fullName>
    </submittedName>
</protein>
<dbReference type="AlphaFoldDB" id="A0A5B9DSG0"/>
<dbReference type="Gene3D" id="1.10.10.1100">
    <property type="entry name" value="BFD-like [2Fe-2S]-binding domain"/>
    <property type="match status" value="1"/>
</dbReference>
<organism evidence="1 2">
    <name type="scientific">Paradevosia tibetensis</name>
    <dbReference type="NCBI Taxonomy" id="1447062"/>
    <lineage>
        <taxon>Bacteria</taxon>
        <taxon>Pseudomonadati</taxon>
        <taxon>Pseudomonadota</taxon>
        <taxon>Alphaproteobacteria</taxon>
        <taxon>Hyphomicrobiales</taxon>
        <taxon>Devosiaceae</taxon>
        <taxon>Paradevosia</taxon>
    </lineage>
</organism>
<sequence>MLVCQCNVITDKEIEEIVLSFLKEDPWQLVVPAKVYRAIEKRGRCAGCFPNVVDIIARVTEEYHLLLDRSSVDLVDVKARLARLQKKRIGGRREGRSTGHRAA</sequence>
<evidence type="ECO:0000313" key="2">
    <source>
        <dbReference type="Proteomes" id="UP000321062"/>
    </source>
</evidence>
<dbReference type="KEGG" id="yti:FNA67_18860"/>
<proteinExistence type="predicted"/>
<reference evidence="1 2" key="1">
    <citation type="journal article" date="2015" name="Int. J. Syst. Evol. Microbiol.">
        <title>Youhaiella tibetensis gen. nov., sp. nov., isolated from subsurface sediment.</title>
        <authorList>
            <person name="Wang Y.X."/>
            <person name="Huang F.Q."/>
            <person name="Nogi Y."/>
            <person name="Pang S.J."/>
            <person name="Wang P.K."/>
            <person name="Lv J."/>
        </authorList>
    </citation>
    <scope>NUCLEOTIDE SEQUENCE [LARGE SCALE GENOMIC DNA]</scope>
    <source>
        <strain evidence="2">fig4</strain>
    </source>
</reference>
<keyword evidence="2" id="KW-1185">Reference proteome</keyword>
<evidence type="ECO:0000313" key="1">
    <source>
        <dbReference type="EMBL" id="QEE22103.1"/>
    </source>
</evidence>
<dbReference type="Proteomes" id="UP000321062">
    <property type="component" value="Chromosome"/>
</dbReference>
<gene>
    <name evidence="1" type="ORF">FNA67_18860</name>
</gene>
<name>A0A5B9DSG0_9HYPH</name>
<accession>A0A5B9DSG0</accession>
<dbReference type="OrthoDB" id="7428628at2"/>
<dbReference type="InterPro" id="IPR041854">
    <property type="entry name" value="BFD-like_2Fe2S-bd_dom_sf"/>
</dbReference>
<dbReference type="InterPro" id="IPR007419">
    <property type="entry name" value="BFD-like_2Fe2S-bd_dom"/>
</dbReference>
<dbReference type="RefSeq" id="WP_049706644.1">
    <property type="nucleotide sequence ID" value="NZ_BMFM01000002.1"/>
</dbReference>